<dbReference type="SUPFAM" id="SSF54637">
    <property type="entry name" value="Thioesterase/thiol ester dehydrase-isomerase"/>
    <property type="match status" value="1"/>
</dbReference>
<name>A0A7X6HHA5_9MICC</name>
<dbReference type="AlphaFoldDB" id="A0A7X6HHA5"/>
<dbReference type="InterPro" id="IPR050563">
    <property type="entry name" value="4-hydroxybenzoyl-CoA_TE"/>
</dbReference>
<dbReference type="CDD" id="cd00586">
    <property type="entry name" value="4HBT"/>
    <property type="match status" value="1"/>
</dbReference>
<accession>A0A7X6HHA5</accession>
<reference evidence="1 2" key="1">
    <citation type="submission" date="2020-04" db="EMBL/GenBank/DDBJ databases">
        <title>Arthrobacter sp. nov.</title>
        <authorList>
            <person name="Liu S."/>
        </authorList>
    </citation>
    <scope>NUCLEOTIDE SEQUENCE [LARGE SCALE GENOMIC DNA]</scope>
    <source>
        <strain evidence="1 2">E918</strain>
    </source>
</reference>
<evidence type="ECO:0000313" key="1">
    <source>
        <dbReference type="EMBL" id="NKX56148.1"/>
    </source>
</evidence>
<organism evidence="1 2">
    <name type="scientific">Arthrobacter mobilis</name>
    <dbReference type="NCBI Taxonomy" id="2724944"/>
    <lineage>
        <taxon>Bacteria</taxon>
        <taxon>Bacillati</taxon>
        <taxon>Actinomycetota</taxon>
        <taxon>Actinomycetes</taxon>
        <taxon>Micrococcales</taxon>
        <taxon>Micrococcaceae</taxon>
        <taxon>Arthrobacter</taxon>
    </lineage>
</organism>
<dbReference type="EMBL" id="JAAZSQ010000020">
    <property type="protein sequence ID" value="NKX56148.1"/>
    <property type="molecule type" value="Genomic_DNA"/>
</dbReference>
<dbReference type="Gene3D" id="3.10.129.10">
    <property type="entry name" value="Hotdog Thioesterase"/>
    <property type="match status" value="1"/>
</dbReference>
<evidence type="ECO:0000313" key="2">
    <source>
        <dbReference type="Proteomes" id="UP000544090"/>
    </source>
</evidence>
<proteinExistence type="predicted"/>
<sequence length="165" mass="17907">MPVPPSAACFPLQVRFGDLDAYGHVNNATYFSYFEEARVRLHNLPADAADPAGPVIRDVQGPGKFTLVAGQEIEYRAPLSLRPEPVSVNIWVTHVGGSSFRTGYVLAEPDDSATYAVGSATMVLVERASGRPVQLPEAYRAALLRFAGPDVPFRRPVPAQDRQEA</sequence>
<keyword evidence="2" id="KW-1185">Reference proteome</keyword>
<dbReference type="Proteomes" id="UP000544090">
    <property type="component" value="Unassembled WGS sequence"/>
</dbReference>
<gene>
    <name evidence="1" type="ORF">HGG74_16730</name>
</gene>
<dbReference type="Pfam" id="PF13279">
    <property type="entry name" value="4HBT_2"/>
    <property type="match status" value="1"/>
</dbReference>
<dbReference type="InterPro" id="IPR029069">
    <property type="entry name" value="HotDog_dom_sf"/>
</dbReference>
<protein>
    <submittedName>
        <fullName evidence="1">Acyl-CoA thioesterase</fullName>
    </submittedName>
</protein>
<dbReference type="PANTHER" id="PTHR31793">
    <property type="entry name" value="4-HYDROXYBENZOYL-COA THIOESTERASE FAMILY MEMBER"/>
    <property type="match status" value="1"/>
</dbReference>
<dbReference type="RefSeq" id="WP_168488205.1">
    <property type="nucleotide sequence ID" value="NZ_JAAZSQ010000020.1"/>
</dbReference>
<dbReference type="PANTHER" id="PTHR31793:SF24">
    <property type="entry name" value="LONG-CHAIN ACYL-COA THIOESTERASE FADM"/>
    <property type="match status" value="1"/>
</dbReference>
<comment type="caution">
    <text evidence="1">The sequence shown here is derived from an EMBL/GenBank/DDBJ whole genome shotgun (WGS) entry which is preliminary data.</text>
</comment>
<dbReference type="GO" id="GO:0047617">
    <property type="term" value="F:fatty acyl-CoA hydrolase activity"/>
    <property type="evidence" value="ECO:0007669"/>
    <property type="project" value="TreeGrafter"/>
</dbReference>